<evidence type="ECO:0008006" key="4">
    <source>
        <dbReference type="Google" id="ProtNLM"/>
    </source>
</evidence>
<keyword evidence="1" id="KW-0732">Signal</keyword>
<evidence type="ECO:0000313" key="2">
    <source>
        <dbReference type="EMBL" id="QEV47134.1"/>
    </source>
</evidence>
<dbReference type="RefSeq" id="WP_099891836.1">
    <property type="nucleotide sequence ID" value="NZ_BNBW01000011.1"/>
</dbReference>
<proteinExistence type="predicted"/>
<feature type="signal peptide" evidence="1">
    <location>
        <begin position="1"/>
        <end position="26"/>
    </location>
</feature>
<feature type="chain" id="PRO_5023865474" description="Secreted protein" evidence="1">
    <location>
        <begin position="27"/>
        <end position="113"/>
    </location>
</feature>
<name>A0A5J6JEK9_STRVI</name>
<evidence type="ECO:0000256" key="1">
    <source>
        <dbReference type="SAM" id="SignalP"/>
    </source>
</evidence>
<accession>A0A5J6JEK9</accession>
<protein>
    <recommendedName>
        <fullName evidence="4">Secreted protein</fullName>
    </recommendedName>
</protein>
<dbReference type="AlphaFoldDB" id="A0A5J6JEK9"/>
<sequence length="113" mass="11779">MTFKYAAVGLVALCVLGALGTPSASAAHHSGKCRTTADMDGFGRPNATSRCTGGFPSGARHRAVITCDTVQGVREHVVRRTYRSAWAKTGSPAKVGCGFKSFLVGFASETRGN</sequence>
<keyword evidence="3" id="KW-1185">Reference proteome</keyword>
<dbReference type="Proteomes" id="UP000325563">
    <property type="component" value="Chromosome"/>
</dbReference>
<reference evidence="2 3" key="1">
    <citation type="submission" date="2017-09" db="EMBL/GenBank/DDBJ databases">
        <authorList>
            <person name="Lee N."/>
            <person name="Cho B.-K."/>
        </authorList>
    </citation>
    <scope>NUCLEOTIDE SEQUENCE [LARGE SCALE GENOMIC DNA]</scope>
    <source>
        <strain evidence="2 3">ATCC 27476</strain>
    </source>
</reference>
<dbReference type="GeneID" id="95612904"/>
<dbReference type="KEGG" id="svn:CP980_20405"/>
<evidence type="ECO:0000313" key="3">
    <source>
        <dbReference type="Proteomes" id="UP000325563"/>
    </source>
</evidence>
<organism evidence="2 3">
    <name type="scientific">Streptomyces vinaceus</name>
    <dbReference type="NCBI Taxonomy" id="1960"/>
    <lineage>
        <taxon>Bacteria</taxon>
        <taxon>Bacillati</taxon>
        <taxon>Actinomycetota</taxon>
        <taxon>Actinomycetes</taxon>
        <taxon>Kitasatosporales</taxon>
        <taxon>Streptomycetaceae</taxon>
        <taxon>Streptomyces</taxon>
    </lineage>
</organism>
<gene>
    <name evidence="2" type="ORF">CP980_20405</name>
</gene>
<dbReference type="EMBL" id="CP023692">
    <property type="protein sequence ID" value="QEV47134.1"/>
    <property type="molecule type" value="Genomic_DNA"/>
</dbReference>